<keyword evidence="14" id="KW-1185">Reference proteome</keyword>
<dbReference type="GO" id="GO:0050897">
    <property type="term" value="F:cobalt ion binding"/>
    <property type="evidence" value="ECO:0007669"/>
    <property type="project" value="TreeGrafter"/>
</dbReference>
<evidence type="ECO:0000256" key="1">
    <source>
        <dbReference type="ARBA" id="ARBA00004651"/>
    </source>
</evidence>
<gene>
    <name evidence="13" type="ORF">LV92_00051</name>
</gene>
<dbReference type="Gene3D" id="1.20.58.340">
    <property type="entry name" value="Magnesium transport protein CorA, transmembrane region"/>
    <property type="match status" value="1"/>
</dbReference>
<dbReference type="PANTHER" id="PTHR46494:SF1">
    <property type="entry name" value="CORA FAMILY METAL ION TRANSPORTER (EUROFUNG)"/>
    <property type="match status" value="1"/>
</dbReference>
<evidence type="ECO:0000256" key="7">
    <source>
        <dbReference type="ARBA" id="ARBA00022989"/>
    </source>
</evidence>
<evidence type="ECO:0000256" key="8">
    <source>
        <dbReference type="ARBA" id="ARBA00023065"/>
    </source>
</evidence>
<evidence type="ECO:0000256" key="10">
    <source>
        <dbReference type="ARBA" id="ARBA00034269"/>
    </source>
</evidence>
<feature type="transmembrane region" description="Helical" evidence="12">
    <location>
        <begin position="256"/>
        <end position="279"/>
    </location>
</feature>
<dbReference type="GO" id="GO:0005886">
    <property type="term" value="C:plasma membrane"/>
    <property type="evidence" value="ECO:0007669"/>
    <property type="project" value="UniProtKB-SubCell"/>
</dbReference>
<evidence type="ECO:0000256" key="11">
    <source>
        <dbReference type="ARBA" id="ARBA00045497"/>
    </source>
</evidence>
<evidence type="ECO:0000256" key="5">
    <source>
        <dbReference type="ARBA" id="ARBA00022692"/>
    </source>
</evidence>
<dbReference type="AlphaFoldDB" id="A0A327RGJ1"/>
<dbReference type="GO" id="GO:0015087">
    <property type="term" value="F:cobalt ion transmembrane transporter activity"/>
    <property type="evidence" value="ECO:0007669"/>
    <property type="project" value="TreeGrafter"/>
</dbReference>
<dbReference type="SUPFAM" id="SSF144083">
    <property type="entry name" value="Magnesium transport protein CorA, transmembrane region"/>
    <property type="match status" value="1"/>
</dbReference>
<sequence length="317" mass="37328">MIEIYYKNGNINKYTTIDEIEYVPNNIFSIRFIDFTNLDLKTIAEKFNLELSSFGKGEDIEISSHYIDSADQLSLNFTIPSYAPNTIFEERDIYILIKNDIVFTFLSSEIEANLNQLTHFIYDIENTKFETYSELFLFQIGVISDYYADIVELISKKIKDLFQETLKSKKFKEKDLDYIAELRYNNLLIRESLSEFQRILLLLNKSDKNKDNTSSKVREEIDDLAVIEDYLQYNFSRLDDLNGNINSKIELEQNHIFKILTIITVCISLPTLIVGVYGMNFKNMPELNWVFGYQFVVIVLIVSFIIPLIYFKIKKWF</sequence>
<evidence type="ECO:0000256" key="9">
    <source>
        <dbReference type="ARBA" id="ARBA00023136"/>
    </source>
</evidence>
<comment type="catalytic activity">
    <reaction evidence="10">
        <text>Mg(2+)(in) = Mg(2+)(out)</text>
        <dbReference type="Rhea" id="RHEA:29827"/>
        <dbReference type="ChEBI" id="CHEBI:18420"/>
    </reaction>
</comment>
<organism evidence="13 14">
    <name type="scientific">Arenibacter echinorum</name>
    <dbReference type="NCBI Taxonomy" id="440515"/>
    <lineage>
        <taxon>Bacteria</taxon>
        <taxon>Pseudomonadati</taxon>
        <taxon>Bacteroidota</taxon>
        <taxon>Flavobacteriia</taxon>
        <taxon>Flavobacteriales</taxon>
        <taxon>Flavobacteriaceae</taxon>
        <taxon>Arenibacter</taxon>
    </lineage>
</organism>
<keyword evidence="6" id="KW-0460">Magnesium</keyword>
<name>A0A327RGJ1_9FLAO</name>
<keyword evidence="9 12" id="KW-0472">Membrane</keyword>
<evidence type="ECO:0000256" key="12">
    <source>
        <dbReference type="SAM" id="Phobius"/>
    </source>
</evidence>
<keyword evidence="4" id="KW-1003">Cell membrane</keyword>
<keyword evidence="3" id="KW-0813">Transport</keyword>
<evidence type="ECO:0000313" key="14">
    <source>
        <dbReference type="Proteomes" id="UP000249696"/>
    </source>
</evidence>
<dbReference type="InterPro" id="IPR045863">
    <property type="entry name" value="CorA_TM1_TM2"/>
</dbReference>
<evidence type="ECO:0000256" key="2">
    <source>
        <dbReference type="ARBA" id="ARBA00009765"/>
    </source>
</evidence>
<protein>
    <submittedName>
        <fullName evidence="13">Magnesium transporter</fullName>
    </submittedName>
</protein>
<comment type="similarity">
    <text evidence="2">Belongs to the CorA metal ion transporter (MIT) (TC 1.A.35) family.</text>
</comment>
<dbReference type="InterPro" id="IPR045861">
    <property type="entry name" value="CorA_cytoplasmic_dom"/>
</dbReference>
<feature type="transmembrane region" description="Helical" evidence="12">
    <location>
        <begin position="291"/>
        <end position="311"/>
    </location>
</feature>
<dbReference type="Pfam" id="PF01544">
    <property type="entry name" value="CorA"/>
    <property type="match status" value="1"/>
</dbReference>
<dbReference type="GO" id="GO:0000287">
    <property type="term" value="F:magnesium ion binding"/>
    <property type="evidence" value="ECO:0007669"/>
    <property type="project" value="TreeGrafter"/>
</dbReference>
<dbReference type="InterPro" id="IPR002523">
    <property type="entry name" value="MgTranspt_CorA/ZnTranspt_ZntB"/>
</dbReference>
<evidence type="ECO:0000256" key="3">
    <source>
        <dbReference type="ARBA" id="ARBA00022448"/>
    </source>
</evidence>
<dbReference type="OrthoDB" id="9803416at2"/>
<comment type="function">
    <text evidence="11">Mediates influx of magnesium ions. Alternates between open and closed states. Activated by low cytoplasmic Mg(2+) levels. Inactive when cytoplasmic Mg(2+) levels are high.</text>
</comment>
<evidence type="ECO:0000256" key="4">
    <source>
        <dbReference type="ARBA" id="ARBA00022475"/>
    </source>
</evidence>
<dbReference type="FunFam" id="1.20.58.340:FF:000004">
    <property type="entry name" value="Magnesium transport protein CorA"/>
    <property type="match status" value="1"/>
</dbReference>
<reference evidence="13 14" key="1">
    <citation type="submission" date="2018-06" db="EMBL/GenBank/DDBJ databases">
        <title>Genomic Encyclopedia of Archaeal and Bacterial Type Strains, Phase II (KMG-II): from individual species to whole genera.</title>
        <authorList>
            <person name="Goeker M."/>
        </authorList>
    </citation>
    <scope>NUCLEOTIDE SEQUENCE [LARGE SCALE GENOMIC DNA]</scope>
    <source>
        <strain evidence="13 14">DSM 23522</strain>
    </source>
</reference>
<keyword evidence="5 12" id="KW-0812">Transmembrane</keyword>
<keyword evidence="7 12" id="KW-1133">Transmembrane helix</keyword>
<dbReference type="PANTHER" id="PTHR46494">
    <property type="entry name" value="CORA FAMILY METAL ION TRANSPORTER (EUROFUNG)"/>
    <property type="match status" value="1"/>
</dbReference>
<dbReference type="Proteomes" id="UP000249696">
    <property type="component" value="Unassembled WGS sequence"/>
</dbReference>
<dbReference type="GO" id="GO:0015095">
    <property type="term" value="F:magnesium ion transmembrane transporter activity"/>
    <property type="evidence" value="ECO:0007669"/>
    <property type="project" value="TreeGrafter"/>
</dbReference>
<dbReference type="SUPFAM" id="SSF143865">
    <property type="entry name" value="CorA soluble domain-like"/>
    <property type="match status" value="1"/>
</dbReference>
<accession>A0A327RGJ1</accession>
<dbReference type="EMBL" id="QLLN01000001">
    <property type="protein sequence ID" value="RAJ15358.1"/>
    <property type="molecule type" value="Genomic_DNA"/>
</dbReference>
<comment type="caution">
    <text evidence="13">The sequence shown here is derived from an EMBL/GenBank/DDBJ whole genome shotgun (WGS) entry which is preliminary data.</text>
</comment>
<proteinExistence type="inferred from homology"/>
<comment type="subcellular location">
    <subcellularLocation>
        <location evidence="1">Cell membrane</location>
        <topology evidence="1">Multi-pass membrane protein</topology>
    </subcellularLocation>
</comment>
<evidence type="ECO:0000313" key="13">
    <source>
        <dbReference type="EMBL" id="RAJ15358.1"/>
    </source>
</evidence>
<evidence type="ECO:0000256" key="6">
    <source>
        <dbReference type="ARBA" id="ARBA00022842"/>
    </source>
</evidence>
<keyword evidence="8" id="KW-0406">Ion transport</keyword>